<dbReference type="PROSITE" id="PS51448">
    <property type="entry name" value="P_TREFOIL_2"/>
    <property type="match status" value="1"/>
</dbReference>
<dbReference type="InterPro" id="IPR044913">
    <property type="entry name" value="P_trefoil_dom_sf"/>
</dbReference>
<sequence>MQAYDYTLEHRPGKNFAHADPLSGCPLPLAGEDPATDYTALLIKELHSPLTAADVSKSSAKDKVIARVLDWVKRGWPLDSLGSDFKAYRARQNELSTMKGCLLLGHRVVIPATLQKQILDTLHDSHPGVVRMKSLARSYPREPAIPGKWKAIESCQHRQSLCMERSIPSQRKIKEKHMPPQQESQPVSMEKVAGTGSKTAHPSSKQADPYLQKKGDDMAETDFWKAGTEAIQYHYNCEDDGFQLLVYRNQVQEVRFKVVDEFGKVVDVSNCPFCRHLIISDNRTVTFSAGYGSRCGIIKKDGKLHMKVHLEQLTRNGRVAAHDINMICPKPQEHFTTPMWPQPGLVHPIQPGQIPPGESQPGLVPPIHPGQIRPGESQPGLMSPVQPGQVRPGESLPGLVRPIQPGQVRPGESHTGRVRPIQPGQVCPGESLLGLVCPIQPEQVRPGESHTGLLRPIQPGQVRPGESLPGLVRPIQPGQVRPGESHTGLVQPIQPGQVCPGESLLGLVCPIQPGQVRPGQSLPGLVHPIQPGQVRPGESHTGLVRPIQPGQVRPGESHTGLVRPIQPGQVRPGESLPGLVRPIQPEQPGQVRPVESETGLVRPIQPGQVRPGQSLPGLVHPIQPGQVRPVESETGLVRPMQPGQVRPGQSLPGLVRPIQPGQVRPGESQTSLVRPIQPGQVHPGESQPGLVRPIQPGQIHPRESQPGLVRPGQFQPGLVYPGESQPGQLLPLQPDHVRPGESFPEHVYSMVIQSRVGRPLTQQQCQVSSGRIPCADVQGPTACHQTGCCYDARDQVTPCYYGNTVTVQCLRDGYFILVISRDMLDYPIILESVRLSYAQASCSPVRKTESFLVFRFPLTQCGTTVQVTGGKLIYENQLVSGLDILKGRDGSITRDSTFMLHARCIYNATDFLPLQVEVFSPPSPAPIFQVGPLRLELRIATDSSYTSYYSNLQYPIVKILREPVHVEIRILQRLDPSLILVLHDCWATPSSNPLEQLQWPILVDGCPFEGDNYRTELVPMGPATSELSFPNHYQRFIIYTFTFVDSAPQMMLDGSVHLFCSVSVCHPSDHDSCRVACQMPVASRGRRFLKEANETESMDLISTYGAVIFQENIHEKQVEWKSDVNSSEDFTLVLLVIENLPLSDYFQ</sequence>
<dbReference type="InterPro" id="IPR051148">
    <property type="entry name" value="Zona_Pellucida_Domain_gp"/>
</dbReference>
<keyword evidence="7" id="KW-0732">Signal</keyword>
<keyword evidence="5" id="KW-0165">Cleavage on pair of basic residues</keyword>
<comment type="subcellular location">
    <subcellularLocation>
        <location evidence="1">Cell membrane</location>
        <topology evidence="1">Single-pass type I membrane protein</topology>
    </subcellularLocation>
    <subcellularLocation>
        <location evidence="13">Zona pellucida</location>
    </subcellularLocation>
</comment>
<evidence type="ECO:0000259" key="17">
    <source>
        <dbReference type="PROSITE" id="PS51448"/>
    </source>
</evidence>
<feature type="region of interest" description="Disordered" evidence="15">
    <location>
        <begin position="549"/>
        <end position="735"/>
    </location>
</feature>
<dbReference type="GO" id="GO:0035804">
    <property type="term" value="F:structural constituent of egg coat"/>
    <property type="evidence" value="ECO:0007669"/>
    <property type="project" value="TreeGrafter"/>
</dbReference>
<dbReference type="PROSITE" id="PS51034">
    <property type="entry name" value="ZP_2"/>
    <property type="match status" value="1"/>
</dbReference>
<dbReference type="RefSeq" id="XP_013907987.1">
    <property type="nucleotide sequence ID" value="XM_014052512.1"/>
</dbReference>
<dbReference type="Pfam" id="PF23344">
    <property type="entry name" value="ZP-N"/>
    <property type="match status" value="1"/>
</dbReference>
<evidence type="ECO:0000256" key="1">
    <source>
        <dbReference type="ARBA" id="ARBA00004251"/>
    </source>
</evidence>
<dbReference type="Gene3D" id="2.60.40.4100">
    <property type="entry name" value="Zona pellucida, ZP-C domain"/>
    <property type="match status" value="1"/>
</dbReference>
<evidence type="ECO:0000256" key="12">
    <source>
        <dbReference type="ARBA" id="ARBA00023279"/>
    </source>
</evidence>
<dbReference type="Pfam" id="PF00100">
    <property type="entry name" value="Zona_pellucida"/>
    <property type="match status" value="1"/>
</dbReference>
<dbReference type="InterPro" id="IPR017977">
    <property type="entry name" value="ZP_dom_CS"/>
</dbReference>
<keyword evidence="2" id="KW-1003">Cell membrane</keyword>
<keyword evidence="8" id="KW-1133">Transmembrane helix</keyword>
<dbReference type="CTD" id="22917"/>
<keyword evidence="18" id="KW-1185">Reference proteome</keyword>
<keyword evidence="9" id="KW-0472">Membrane</keyword>
<dbReference type="PROSITE" id="PS00682">
    <property type="entry name" value="ZP_1"/>
    <property type="match status" value="1"/>
</dbReference>
<evidence type="ECO:0000256" key="14">
    <source>
        <dbReference type="PROSITE-ProRule" id="PRU00779"/>
    </source>
</evidence>
<dbReference type="GO" id="GO:0007339">
    <property type="term" value="P:binding of sperm to zona pellucida"/>
    <property type="evidence" value="ECO:0007669"/>
    <property type="project" value="TreeGrafter"/>
</dbReference>
<keyword evidence="12" id="KW-0278">Fertilization</keyword>
<dbReference type="Pfam" id="PF22821">
    <property type="entry name" value="ZP1_ZP4_Ig-like"/>
    <property type="match status" value="1"/>
</dbReference>
<feature type="compositionally biased region" description="Polar residues" evidence="15">
    <location>
        <begin position="196"/>
        <end position="206"/>
    </location>
</feature>
<keyword evidence="10" id="KW-1015">Disulfide bond</keyword>
<comment type="caution">
    <text evidence="14">Lacks conserved residue(s) required for the propagation of feature annotation.</text>
</comment>
<dbReference type="InterPro" id="IPR042235">
    <property type="entry name" value="ZP-C_dom"/>
</dbReference>
<keyword evidence="4" id="KW-0272">Extracellular matrix</keyword>
<dbReference type="GO" id="GO:0035805">
    <property type="term" value="C:egg coat"/>
    <property type="evidence" value="ECO:0007669"/>
    <property type="project" value="UniProtKB-SubCell"/>
</dbReference>
<evidence type="ECO:0000256" key="11">
    <source>
        <dbReference type="ARBA" id="ARBA00023180"/>
    </source>
</evidence>
<evidence type="ECO:0000313" key="18">
    <source>
        <dbReference type="Proteomes" id="UP000504617"/>
    </source>
</evidence>
<dbReference type="SMART" id="SM00018">
    <property type="entry name" value="PD"/>
    <property type="match status" value="1"/>
</dbReference>
<evidence type="ECO:0000256" key="15">
    <source>
        <dbReference type="SAM" id="MobiDB-lite"/>
    </source>
</evidence>
<keyword evidence="11" id="KW-0325">Glycoprotein</keyword>
<dbReference type="InterPro" id="IPR055356">
    <property type="entry name" value="ZP-N"/>
</dbReference>
<evidence type="ECO:0000256" key="2">
    <source>
        <dbReference type="ARBA" id="ARBA00022475"/>
    </source>
</evidence>
<evidence type="ECO:0000313" key="19">
    <source>
        <dbReference type="RefSeq" id="XP_013907987.1"/>
    </source>
</evidence>
<dbReference type="PANTHER" id="PTHR23343:SF41">
    <property type="entry name" value="ZONA PELLUCIDA SPERM-BINDING PROTEIN 1"/>
    <property type="match status" value="1"/>
</dbReference>
<feature type="region of interest" description="Disordered" evidence="15">
    <location>
        <begin position="172"/>
        <end position="212"/>
    </location>
</feature>
<feature type="domain" description="P-type" evidence="17">
    <location>
        <begin position="763"/>
        <end position="803"/>
    </location>
</feature>
<dbReference type="GO" id="GO:0060468">
    <property type="term" value="P:prevention of polyspermy"/>
    <property type="evidence" value="ECO:0007669"/>
    <property type="project" value="TreeGrafter"/>
</dbReference>
<dbReference type="InterPro" id="IPR054554">
    <property type="entry name" value="ZP1/4_Ig-like"/>
</dbReference>
<protein>
    <submittedName>
        <fullName evidence="19">Zona pellucida sperm-binding protein 1</fullName>
    </submittedName>
</protein>
<dbReference type="PANTHER" id="PTHR23343">
    <property type="entry name" value="ZONA PELLUCIDA SPERM-BINDING PROTEIN"/>
    <property type="match status" value="1"/>
</dbReference>
<gene>
    <name evidence="19" type="primary">ZP1</name>
</gene>
<feature type="domain" description="ZP" evidence="16">
    <location>
        <begin position="808"/>
        <end position="1084"/>
    </location>
</feature>
<keyword evidence="6" id="KW-0812">Transmembrane</keyword>
<name>A0A6I9X2D0_9SAUR</name>
<evidence type="ECO:0000259" key="16">
    <source>
        <dbReference type="PROSITE" id="PS51034"/>
    </source>
</evidence>
<dbReference type="Proteomes" id="UP000504617">
    <property type="component" value="Unplaced"/>
</dbReference>
<dbReference type="GO" id="GO:0005886">
    <property type="term" value="C:plasma membrane"/>
    <property type="evidence" value="ECO:0007669"/>
    <property type="project" value="UniProtKB-SubCell"/>
</dbReference>
<dbReference type="Gene3D" id="2.60.40.3210">
    <property type="entry name" value="Zona pellucida, ZP-N domain"/>
    <property type="match status" value="1"/>
</dbReference>
<proteinExistence type="predicted"/>
<evidence type="ECO:0000256" key="8">
    <source>
        <dbReference type="ARBA" id="ARBA00022989"/>
    </source>
</evidence>
<reference evidence="19" key="1">
    <citation type="submission" date="2025-08" db="UniProtKB">
        <authorList>
            <consortium name="RefSeq"/>
        </authorList>
    </citation>
    <scope>IDENTIFICATION</scope>
    <source>
        <tissue evidence="19">Skeletal muscle</tissue>
    </source>
</reference>
<feature type="region of interest" description="Disordered" evidence="15">
    <location>
        <begin position="398"/>
        <end position="424"/>
    </location>
</feature>
<dbReference type="InterPro" id="IPR055355">
    <property type="entry name" value="ZP-C"/>
</dbReference>
<dbReference type="InterPro" id="IPR001507">
    <property type="entry name" value="ZP_dom"/>
</dbReference>
<dbReference type="GO" id="GO:0032190">
    <property type="term" value="F:acrosin binding"/>
    <property type="evidence" value="ECO:0007669"/>
    <property type="project" value="TreeGrafter"/>
</dbReference>
<keyword evidence="3" id="KW-0964">Secreted</keyword>
<evidence type="ECO:0000256" key="4">
    <source>
        <dbReference type="ARBA" id="ARBA00022530"/>
    </source>
</evidence>
<dbReference type="AlphaFoldDB" id="A0A6I9X2D0"/>
<evidence type="ECO:0000256" key="6">
    <source>
        <dbReference type="ARBA" id="ARBA00022692"/>
    </source>
</evidence>
<accession>A0A6I9X2D0</accession>
<dbReference type="GeneID" id="106538114"/>
<organism evidence="18 19">
    <name type="scientific">Thamnophis sirtalis</name>
    <dbReference type="NCBI Taxonomy" id="35019"/>
    <lineage>
        <taxon>Eukaryota</taxon>
        <taxon>Metazoa</taxon>
        <taxon>Chordata</taxon>
        <taxon>Craniata</taxon>
        <taxon>Vertebrata</taxon>
        <taxon>Euteleostomi</taxon>
        <taxon>Lepidosauria</taxon>
        <taxon>Squamata</taxon>
        <taxon>Bifurcata</taxon>
        <taxon>Unidentata</taxon>
        <taxon>Episquamata</taxon>
        <taxon>Toxicofera</taxon>
        <taxon>Serpentes</taxon>
        <taxon>Colubroidea</taxon>
        <taxon>Colubridae</taxon>
        <taxon>Natricinae</taxon>
        <taxon>Thamnophis</taxon>
    </lineage>
</organism>
<evidence type="ECO:0000256" key="3">
    <source>
        <dbReference type="ARBA" id="ARBA00022525"/>
    </source>
</evidence>
<dbReference type="OrthoDB" id="9907024at2759"/>
<evidence type="ECO:0000256" key="9">
    <source>
        <dbReference type="ARBA" id="ARBA00023136"/>
    </source>
</evidence>
<evidence type="ECO:0000256" key="5">
    <source>
        <dbReference type="ARBA" id="ARBA00022685"/>
    </source>
</evidence>
<dbReference type="KEGG" id="tsr:106538114"/>
<dbReference type="SMART" id="SM00241">
    <property type="entry name" value="ZP"/>
    <property type="match status" value="1"/>
</dbReference>
<evidence type="ECO:0000256" key="10">
    <source>
        <dbReference type="ARBA" id="ARBA00023157"/>
    </source>
</evidence>
<dbReference type="InterPro" id="IPR000519">
    <property type="entry name" value="P_trefoil_dom"/>
</dbReference>
<dbReference type="SUPFAM" id="SSF57492">
    <property type="entry name" value="Trefoil"/>
    <property type="match status" value="1"/>
</dbReference>
<evidence type="ECO:0000256" key="13">
    <source>
        <dbReference type="ARBA" id="ARBA00024183"/>
    </source>
</evidence>
<evidence type="ECO:0000256" key="7">
    <source>
        <dbReference type="ARBA" id="ARBA00022729"/>
    </source>
</evidence>